<gene>
    <name evidence="2" type="ORF">CCMP2556_LOCUS53504</name>
</gene>
<evidence type="ECO:0000256" key="1">
    <source>
        <dbReference type="SAM" id="Phobius"/>
    </source>
</evidence>
<evidence type="ECO:0000313" key="3">
    <source>
        <dbReference type="Proteomes" id="UP001642484"/>
    </source>
</evidence>
<name>A0ABP0STM9_9DINO</name>
<keyword evidence="3" id="KW-1185">Reference proteome</keyword>
<keyword evidence="1" id="KW-0472">Membrane</keyword>
<accession>A0ABP0STM9</accession>
<feature type="transmembrane region" description="Helical" evidence="1">
    <location>
        <begin position="285"/>
        <end position="306"/>
    </location>
</feature>
<keyword evidence="1" id="KW-1133">Transmembrane helix</keyword>
<dbReference type="Proteomes" id="UP001642484">
    <property type="component" value="Unassembled WGS sequence"/>
</dbReference>
<organism evidence="2 3">
    <name type="scientific">Durusdinium trenchii</name>
    <dbReference type="NCBI Taxonomy" id="1381693"/>
    <lineage>
        <taxon>Eukaryota</taxon>
        <taxon>Sar</taxon>
        <taxon>Alveolata</taxon>
        <taxon>Dinophyceae</taxon>
        <taxon>Suessiales</taxon>
        <taxon>Symbiodiniaceae</taxon>
        <taxon>Durusdinium</taxon>
    </lineage>
</organism>
<protein>
    <submittedName>
        <fullName evidence="2">Uncharacterized protein</fullName>
    </submittedName>
</protein>
<evidence type="ECO:0000313" key="2">
    <source>
        <dbReference type="EMBL" id="CAK9115753.1"/>
    </source>
</evidence>
<keyword evidence="1" id="KW-0812">Transmembrane</keyword>
<dbReference type="EMBL" id="CAXAMN010028228">
    <property type="protein sequence ID" value="CAK9115753.1"/>
    <property type="molecule type" value="Genomic_DNA"/>
</dbReference>
<proteinExistence type="predicted"/>
<reference evidence="2 3" key="1">
    <citation type="submission" date="2024-02" db="EMBL/GenBank/DDBJ databases">
        <authorList>
            <person name="Chen Y."/>
            <person name="Shah S."/>
            <person name="Dougan E. K."/>
            <person name="Thang M."/>
            <person name="Chan C."/>
        </authorList>
    </citation>
    <scope>NUCLEOTIDE SEQUENCE [LARGE SCALE GENOMIC DNA]</scope>
</reference>
<sequence length="347" mass="38135">MRCYVANARKRLFLVEARLQNLNCKCRQNSTETTCHGWNAFCANWNEAIARRPIAVVAFFNASSTITWLTVFGTLSYSLEHAQINLADYAVGWLAMRSTVKLRQPLNLALATVLSKFEPRLSMLKVSPLLTAATADAETRSAIMSVWAKLFRCRFLGVGGRHVLRQFLQRSVKLASFAEGPMDRCGLAFFLCNKFTNVCVLLTATAASMHGLDLIALGCGSFVDLQKDAGLLACASVLNVAFVPLHFYGAVGAVQFLEVTSSHAWQELKDGAGFNDTEEDFKKNFVSSAAVVAVALDLIVAVYLMNRLTGLTRSAKQAEVTSAQESSEEKVPDPFHTCEAECWHESQ</sequence>
<comment type="caution">
    <text evidence="2">The sequence shown here is derived from an EMBL/GenBank/DDBJ whole genome shotgun (WGS) entry which is preliminary data.</text>
</comment>